<dbReference type="Gene3D" id="2.40.128.140">
    <property type="entry name" value="Outer membrane protein"/>
    <property type="match status" value="1"/>
</dbReference>
<proteinExistence type="predicted"/>
<keyword evidence="3" id="KW-1185">Reference proteome</keyword>
<evidence type="ECO:0000313" key="2">
    <source>
        <dbReference type="EMBL" id="TGY87573.1"/>
    </source>
</evidence>
<dbReference type="Proteomes" id="UP000308054">
    <property type="component" value="Unassembled WGS sequence"/>
</dbReference>
<dbReference type="EMBL" id="SRXW01000005">
    <property type="protein sequence ID" value="TGY87573.1"/>
    <property type="molecule type" value="Genomic_DNA"/>
</dbReference>
<protein>
    <submittedName>
        <fullName evidence="2">DUF2219 family protein</fullName>
    </submittedName>
</protein>
<dbReference type="OrthoDB" id="7617009at2"/>
<accession>A0A4S2GX13</accession>
<feature type="signal peptide" evidence="1">
    <location>
        <begin position="1"/>
        <end position="16"/>
    </location>
</feature>
<keyword evidence="1" id="KW-0732">Signal</keyword>
<name>A0A4S2GX13_9PROT</name>
<reference evidence="2 3" key="1">
    <citation type="journal article" date="2017" name="Int. J. Syst. Evol. Microbiol.">
        <title>Marinicauda algicola sp. nov., isolated from a marine red alga Rhodosorus marinus.</title>
        <authorList>
            <person name="Jeong S.E."/>
            <person name="Jeon S.H."/>
            <person name="Chun B.H."/>
            <person name="Kim D.W."/>
            <person name="Jeon C.O."/>
        </authorList>
    </citation>
    <scope>NUCLEOTIDE SEQUENCE [LARGE SCALE GENOMIC DNA]</scope>
    <source>
        <strain evidence="2 3">JCM 31718</strain>
    </source>
</reference>
<gene>
    <name evidence="2" type="ORF">E5163_14145</name>
</gene>
<sequence length="300" mass="31645">MRITARTLLVSALVFAGPCAAASAQSYESGPSDRTQALILGPLMDEMGPALPQPPAAAFNLDIAAPSYVEHAGVRANASRFARAGLSAELPAGAELRALAPLAAFQGRRAVLAQSGASRLSVALAGPGQEGSLFAGVTPDYVEAGGMRLAGFEGELPRSMAVRYETSFDSPGPGSGLDIGIAPRAGLSIGDFGPGYEAGATFRVGQYVQEELEGRPAWWFFAGADREAVLYNPGQRLDFREAFALGDYAMIGDAQAGIAMRLYGADISLAYVQRETNYAIPTHSWETKEDFAAFSLSWRR</sequence>
<dbReference type="InterPro" id="IPR037107">
    <property type="entry name" value="Put_OMP_sf"/>
</dbReference>
<dbReference type="RefSeq" id="WP_135997128.1">
    <property type="nucleotide sequence ID" value="NZ_CP071057.1"/>
</dbReference>
<comment type="caution">
    <text evidence="2">The sequence shown here is derived from an EMBL/GenBank/DDBJ whole genome shotgun (WGS) entry which is preliminary data.</text>
</comment>
<organism evidence="2 3">
    <name type="scientific">Marinicauda algicola</name>
    <dbReference type="NCBI Taxonomy" id="2029849"/>
    <lineage>
        <taxon>Bacteria</taxon>
        <taxon>Pseudomonadati</taxon>
        <taxon>Pseudomonadota</taxon>
        <taxon>Alphaproteobacteria</taxon>
        <taxon>Maricaulales</taxon>
        <taxon>Maricaulaceae</taxon>
        <taxon>Marinicauda</taxon>
    </lineage>
</organism>
<feature type="chain" id="PRO_5020453214" evidence="1">
    <location>
        <begin position="17"/>
        <end position="300"/>
    </location>
</feature>
<evidence type="ECO:0000256" key="1">
    <source>
        <dbReference type="SAM" id="SignalP"/>
    </source>
</evidence>
<dbReference type="AlphaFoldDB" id="A0A4S2GX13"/>
<evidence type="ECO:0000313" key="3">
    <source>
        <dbReference type="Proteomes" id="UP000308054"/>
    </source>
</evidence>